<dbReference type="EMBL" id="GBRH01282383">
    <property type="protein sequence ID" value="JAD15512.1"/>
    <property type="molecule type" value="Transcribed_RNA"/>
</dbReference>
<reference evidence="1" key="1">
    <citation type="submission" date="2014-09" db="EMBL/GenBank/DDBJ databases">
        <authorList>
            <person name="Magalhaes I.L.F."/>
            <person name="Oliveira U."/>
            <person name="Santos F.R."/>
            <person name="Vidigal T.H.D.A."/>
            <person name="Brescovit A.D."/>
            <person name="Santos A.J."/>
        </authorList>
    </citation>
    <scope>NUCLEOTIDE SEQUENCE</scope>
    <source>
        <tissue evidence="1">Shoot tissue taken approximately 20 cm above the soil surface</tissue>
    </source>
</reference>
<organism evidence="1">
    <name type="scientific">Arundo donax</name>
    <name type="common">Giant reed</name>
    <name type="synonym">Donax arundinaceus</name>
    <dbReference type="NCBI Taxonomy" id="35708"/>
    <lineage>
        <taxon>Eukaryota</taxon>
        <taxon>Viridiplantae</taxon>
        <taxon>Streptophyta</taxon>
        <taxon>Embryophyta</taxon>
        <taxon>Tracheophyta</taxon>
        <taxon>Spermatophyta</taxon>
        <taxon>Magnoliopsida</taxon>
        <taxon>Liliopsida</taxon>
        <taxon>Poales</taxon>
        <taxon>Poaceae</taxon>
        <taxon>PACMAD clade</taxon>
        <taxon>Arundinoideae</taxon>
        <taxon>Arundineae</taxon>
        <taxon>Arundo</taxon>
    </lineage>
</organism>
<sequence length="31" mass="3543">MTAEKYRQGGAAKYSCNELITMRFISILYLA</sequence>
<accession>A0A0A8XUY0</accession>
<reference evidence="1" key="2">
    <citation type="journal article" date="2015" name="Data Brief">
        <title>Shoot transcriptome of the giant reed, Arundo donax.</title>
        <authorList>
            <person name="Barrero R.A."/>
            <person name="Guerrero F.D."/>
            <person name="Moolhuijzen P."/>
            <person name="Goolsby J.A."/>
            <person name="Tidwell J."/>
            <person name="Bellgard S.E."/>
            <person name="Bellgard M.I."/>
        </authorList>
    </citation>
    <scope>NUCLEOTIDE SEQUENCE</scope>
    <source>
        <tissue evidence="1">Shoot tissue taken approximately 20 cm above the soil surface</tissue>
    </source>
</reference>
<protein>
    <submittedName>
        <fullName evidence="1">Uncharacterized protein</fullName>
    </submittedName>
</protein>
<dbReference type="AlphaFoldDB" id="A0A0A8XUY0"/>
<proteinExistence type="predicted"/>
<name>A0A0A8XUY0_ARUDO</name>
<evidence type="ECO:0000313" key="1">
    <source>
        <dbReference type="EMBL" id="JAD15512.1"/>
    </source>
</evidence>